<dbReference type="EMBL" id="SOBT01000008">
    <property type="protein sequence ID" value="TDU31725.1"/>
    <property type="molecule type" value="Genomic_DNA"/>
</dbReference>
<dbReference type="Pfam" id="PF03466">
    <property type="entry name" value="LysR_substrate"/>
    <property type="match status" value="1"/>
</dbReference>
<dbReference type="GO" id="GO:0003700">
    <property type="term" value="F:DNA-binding transcription factor activity"/>
    <property type="evidence" value="ECO:0007669"/>
    <property type="project" value="InterPro"/>
</dbReference>
<dbReference type="PANTHER" id="PTHR30537">
    <property type="entry name" value="HTH-TYPE TRANSCRIPTIONAL REGULATOR"/>
    <property type="match status" value="1"/>
</dbReference>
<reference evidence="6 7" key="1">
    <citation type="submission" date="2019-03" db="EMBL/GenBank/DDBJ databases">
        <title>Genomic Encyclopedia of Type Strains, Phase IV (KMG-IV): sequencing the most valuable type-strain genomes for metagenomic binning, comparative biology and taxonomic classification.</title>
        <authorList>
            <person name="Goeker M."/>
        </authorList>
    </citation>
    <scope>NUCLEOTIDE SEQUENCE [LARGE SCALE GENOMIC DNA]</scope>
    <source>
        <strain evidence="6 7">DSM 26377</strain>
    </source>
</reference>
<accession>A0A4R7PC97</accession>
<evidence type="ECO:0000259" key="5">
    <source>
        <dbReference type="PROSITE" id="PS50931"/>
    </source>
</evidence>
<feature type="domain" description="HTH lysR-type" evidence="5">
    <location>
        <begin position="1"/>
        <end position="58"/>
    </location>
</feature>
<dbReference type="Gene3D" id="3.40.190.290">
    <property type="match status" value="1"/>
</dbReference>
<dbReference type="GO" id="GO:0006351">
    <property type="term" value="P:DNA-templated transcription"/>
    <property type="evidence" value="ECO:0007669"/>
    <property type="project" value="TreeGrafter"/>
</dbReference>
<evidence type="ECO:0000256" key="2">
    <source>
        <dbReference type="ARBA" id="ARBA00023015"/>
    </source>
</evidence>
<dbReference type="InterPro" id="IPR000847">
    <property type="entry name" value="LysR_HTH_N"/>
</dbReference>
<proteinExistence type="inferred from homology"/>
<dbReference type="OrthoDB" id="570111at2"/>
<dbReference type="AlphaFoldDB" id="A0A4R7PC97"/>
<dbReference type="Gene3D" id="1.10.10.10">
    <property type="entry name" value="Winged helix-like DNA-binding domain superfamily/Winged helix DNA-binding domain"/>
    <property type="match status" value="1"/>
</dbReference>
<evidence type="ECO:0000313" key="7">
    <source>
        <dbReference type="Proteomes" id="UP000295341"/>
    </source>
</evidence>
<dbReference type="InterPro" id="IPR005119">
    <property type="entry name" value="LysR_subst-bd"/>
</dbReference>
<organism evidence="6 7">
    <name type="scientific">Panacagrimonas perspica</name>
    <dbReference type="NCBI Taxonomy" id="381431"/>
    <lineage>
        <taxon>Bacteria</taxon>
        <taxon>Pseudomonadati</taxon>
        <taxon>Pseudomonadota</taxon>
        <taxon>Gammaproteobacteria</taxon>
        <taxon>Nevskiales</taxon>
        <taxon>Nevskiaceae</taxon>
        <taxon>Panacagrimonas</taxon>
    </lineage>
</organism>
<dbReference type="SUPFAM" id="SSF46785">
    <property type="entry name" value="Winged helix' DNA-binding domain"/>
    <property type="match status" value="1"/>
</dbReference>
<keyword evidence="3" id="KW-0238">DNA-binding</keyword>
<dbReference type="Proteomes" id="UP000295341">
    <property type="component" value="Unassembled WGS sequence"/>
</dbReference>
<comment type="similarity">
    <text evidence="1">Belongs to the LysR transcriptional regulatory family.</text>
</comment>
<gene>
    <name evidence="6" type="ORF">DFR24_1104</name>
</gene>
<dbReference type="SUPFAM" id="SSF53850">
    <property type="entry name" value="Periplasmic binding protein-like II"/>
    <property type="match status" value="1"/>
</dbReference>
<protein>
    <submittedName>
        <fullName evidence="6">LysR family transcriptional regulator</fullName>
    </submittedName>
</protein>
<comment type="caution">
    <text evidence="6">The sequence shown here is derived from an EMBL/GenBank/DDBJ whole genome shotgun (WGS) entry which is preliminary data.</text>
</comment>
<dbReference type="PROSITE" id="PS50931">
    <property type="entry name" value="HTH_LYSR"/>
    <property type="match status" value="1"/>
</dbReference>
<dbReference type="InterPro" id="IPR036388">
    <property type="entry name" value="WH-like_DNA-bd_sf"/>
</dbReference>
<evidence type="ECO:0000256" key="4">
    <source>
        <dbReference type="ARBA" id="ARBA00023163"/>
    </source>
</evidence>
<dbReference type="RefSeq" id="WP_133880284.1">
    <property type="nucleotide sequence ID" value="NZ_MWIN01000012.1"/>
</dbReference>
<name>A0A4R7PC97_9GAMM</name>
<dbReference type="InterPro" id="IPR058163">
    <property type="entry name" value="LysR-type_TF_proteobact-type"/>
</dbReference>
<keyword evidence="2" id="KW-0805">Transcription regulation</keyword>
<dbReference type="PANTHER" id="PTHR30537:SF3">
    <property type="entry name" value="TRANSCRIPTIONAL REGULATORY PROTEIN"/>
    <property type="match status" value="1"/>
</dbReference>
<evidence type="ECO:0000256" key="3">
    <source>
        <dbReference type="ARBA" id="ARBA00023125"/>
    </source>
</evidence>
<dbReference type="Pfam" id="PF00126">
    <property type="entry name" value="HTH_1"/>
    <property type="match status" value="1"/>
</dbReference>
<dbReference type="InterPro" id="IPR036390">
    <property type="entry name" value="WH_DNA-bd_sf"/>
</dbReference>
<keyword evidence="4" id="KW-0804">Transcription</keyword>
<evidence type="ECO:0000313" key="6">
    <source>
        <dbReference type="EMBL" id="TDU31725.1"/>
    </source>
</evidence>
<evidence type="ECO:0000256" key="1">
    <source>
        <dbReference type="ARBA" id="ARBA00009437"/>
    </source>
</evidence>
<keyword evidence="7" id="KW-1185">Reference proteome</keyword>
<dbReference type="GO" id="GO:0043565">
    <property type="term" value="F:sequence-specific DNA binding"/>
    <property type="evidence" value="ECO:0007669"/>
    <property type="project" value="TreeGrafter"/>
</dbReference>
<sequence length="312" mass="34379">MDWNDLRFVLAIAQGGSLAAGARLLDMNISSVYRRLEGIEQTLGVKLFDRLRDRYRLTSAGQALAEAAERMDAEAREAARRVRGADERLEGPLRLSTGGGVAFHLLPRHLAAFTAEYPGIALEVGVTDEIVDLARRDVDVVIRDSPRAPEHLVGRKVARLGMAAYATHSVLARWGQEAPLDALPWLSLECGFARLPEVKAQLRRASTSRIKLRFDSVEAMRAAVVEGVGVGVLPCFIGDADVRLERVPGTYAPTDMHLWVLAHPDLRRSARVRAFLQFFGERLQGERDRILGVATKPQAAPPRARKPVRSLA</sequence>